<name>A0A9D4C750_DREPO</name>
<accession>A0A9D4C750</accession>
<sequence length="172" mass="19618">MRKTTPPLWRPLLTRFYYKETDPSTGDHFHEDWTGYIKTTPPPGSMIVTINVTSRLLTSRHPVSYVLIIDVSVPTEFEENISLLIGNSFSVSCQYDVLKPTVKFNNIMFIHRARKRICSRHVQSAEEDEHLGYVKVCILVTVEISGNDVINQIGIASNMICSQEFLNALMNK</sequence>
<evidence type="ECO:0000313" key="1">
    <source>
        <dbReference type="EMBL" id="KAH3718387.1"/>
    </source>
</evidence>
<dbReference type="Proteomes" id="UP000828390">
    <property type="component" value="Unassembled WGS sequence"/>
</dbReference>
<dbReference type="EMBL" id="JAIWYP010000013">
    <property type="protein sequence ID" value="KAH3718387.1"/>
    <property type="molecule type" value="Genomic_DNA"/>
</dbReference>
<reference evidence="1" key="2">
    <citation type="submission" date="2020-11" db="EMBL/GenBank/DDBJ databases">
        <authorList>
            <person name="McCartney M.A."/>
            <person name="Auch B."/>
            <person name="Kono T."/>
            <person name="Mallez S."/>
            <person name="Becker A."/>
            <person name="Gohl D.M."/>
            <person name="Silverstein K.A.T."/>
            <person name="Koren S."/>
            <person name="Bechman K.B."/>
            <person name="Herman A."/>
            <person name="Abrahante J.E."/>
            <person name="Garbe J."/>
        </authorList>
    </citation>
    <scope>NUCLEOTIDE SEQUENCE</scope>
    <source>
        <strain evidence="1">Duluth1</strain>
        <tissue evidence="1">Whole animal</tissue>
    </source>
</reference>
<evidence type="ECO:0000313" key="2">
    <source>
        <dbReference type="Proteomes" id="UP000828390"/>
    </source>
</evidence>
<organism evidence="1 2">
    <name type="scientific">Dreissena polymorpha</name>
    <name type="common">Zebra mussel</name>
    <name type="synonym">Mytilus polymorpha</name>
    <dbReference type="NCBI Taxonomy" id="45954"/>
    <lineage>
        <taxon>Eukaryota</taxon>
        <taxon>Metazoa</taxon>
        <taxon>Spiralia</taxon>
        <taxon>Lophotrochozoa</taxon>
        <taxon>Mollusca</taxon>
        <taxon>Bivalvia</taxon>
        <taxon>Autobranchia</taxon>
        <taxon>Heteroconchia</taxon>
        <taxon>Euheterodonta</taxon>
        <taxon>Imparidentia</taxon>
        <taxon>Neoheterodontei</taxon>
        <taxon>Myida</taxon>
        <taxon>Dreissenoidea</taxon>
        <taxon>Dreissenidae</taxon>
        <taxon>Dreissena</taxon>
    </lineage>
</organism>
<comment type="caution">
    <text evidence="1">The sequence shown here is derived from an EMBL/GenBank/DDBJ whole genome shotgun (WGS) entry which is preliminary data.</text>
</comment>
<proteinExistence type="predicted"/>
<reference evidence="1" key="1">
    <citation type="journal article" date="2019" name="bioRxiv">
        <title>The Genome of the Zebra Mussel, Dreissena polymorpha: A Resource for Invasive Species Research.</title>
        <authorList>
            <person name="McCartney M.A."/>
            <person name="Auch B."/>
            <person name="Kono T."/>
            <person name="Mallez S."/>
            <person name="Zhang Y."/>
            <person name="Obille A."/>
            <person name="Becker A."/>
            <person name="Abrahante J.E."/>
            <person name="Garbe J."/>
            <person name="Badalamenti J.P."/>
            <person name="Herman A."/>
            <person name="Mangelson H."/>
            <person name="Liachko I."/>
            <person name="Sullivan S."/>
            <person name="Sone E.D."/>
            <person name="Koren S."/>
            <person name="Silverstein K.A.T."/>
            <person name="Beckman K.B."/>
            <person name="Gohl D.M."/>
        </authorList>
    </citation>
    <scope>NUCLEOTIDE SEQUENCE</scope>
    <source>
        <strain evidence="1">Duluth1</strain>
        <tissue evidence="1">Whole animal</tissue>
    </source>
</reference>
<gene>
    <name evidence="1" type="ORF">DPMN_061190</name>
</gene>
<dbReference type="AlphaFoldDB" id="A0A9D4C750"/>
<keyword evidence="2" id="KW-1185">Reference proteome</keyword>
<protein>
    <submittedName>
        <fullName evidence="1">Uncharacterized protein</fullName>
    </submittedName>
</protein>